<proteinExistence type="predicted"/>
<feature type="region of interest" description="Disordered" evidence="5">
    <location>
        <begin position="868"/>
        <end position="927"/>
    </location>
</feature>
<feature type="compositionally biased region" description="Basic and acidic residues" evidence="5">
    <location>
        <begin position="1137"/>
        <end position="1147"/>
    </location>
</feature>
<feature type="region of interest" description="Disordered" evidence="5">
    <location>
        <begin position="324"/>
        <end position="358"/>
    </location>
</feature>
<dbReference type="GO" id="GO:0008610">
    <property type="term" value="P:lipid biosynthetic process"/>
    <property type="evidence" value="ECO:0007669"/>
    <property type="project" value="InterPro"/>
</dbReference>
<feature type="compositionally biased region" description="Low complexity" evidence="5">
    <location>
        <begin position="701"/>
        <end position="729"/>
    </location>
</feature>
<feature type="region of interest" description="Disordered" evidence="5">
    <location>
        <begin position="1964"/>
        <end position="2042"/>
    </location>
</feature>
<feature type="compositionally biased region" description="Polar residues" evidence="5">
    <location>
        <begin position="901"/>
        <end position="918"/>
    </location>
</feature>
<evidence type="ECO:0000313" key="8">
    <source>
        <dbReference type="Proteomes" id="UP000306954"/>
    </source>
</evidence>
<name>A0A4T0I870_WALIC</name>
<evidence type="ECO:0000313" key="7">
    <source>
        <dbReference type="EMBL" id="TIB13494.1"/>
    </source>
</evidence>
<keyword evidence="3" id="KW-1133">Transmembrane helix</keyword>
<comment type="subcellular location">
    <subcellularLocation>
        <location evidence="1">Membrane</location>
    </subcellularLocation>
</comment>
<feature type="compositionally biased region" description="Basic and acidic residues" evidence="5">
    <location>
        <begin position="1432"/>
        <end position="1452"/>
    </location>
</feature>
<feature type="domain" description="Fatty acid hydroxylase" evidence="6">
    <location>
        <begin position="153"/>
        <end position="289"/>
    </location>
</feature>
<dbReference type="Pfam" id="PF04116">
    <property type="entry name" value="FA_hydroxylase"/>
    <property type="match status" value="1"/>
</dbReference>
<feature type="compositionally biased region" description="Basic and acidic residues" evidence="5">
    <location>
        <begin position="1607"/>
        <end position="1617"/>
    </location>
</feature>
<feature type="region of interest" description="Disordered" evidence="5">
    <location>
        <begin position="1579"/>
        <end position="1644"/>
    </location>
</feature>
<organism evidence="7 8">
    <name type="scientific">Wallemia ichthyophaga</name>
    <dbReference type="NCBI Taxonomy" id="245174"/>
    <lineage>
        <taxon>Eukaryota</taxon>
        <taxon>Fungi</taxon>
        <taxon>Dikarya</taxon>
        <taxon>Basidiomycota</taxon>
        <taxon>Wallemiomycotina</taxon>
        <taxon>Wallemiomycetes</taxon>
        <taxon>Wallemiales</taxon>
        <taxon>Wallemiaceae</taxon>
        <taxon>Wallemia</taxon>
    </lineage>
</organism>
<gene>
    <name evidence="7" type="ORF">E3P90_01596</name>
</gene>
<keyword evidence="2" id="KW-0812">Transmembrane</keyword>
<reference evidence="7 8" key="1">
    <citation type="submission" date="2019-03" db="EMBL/GenBank/DDBJ databases">
        <title>Sequencing 23 genomes of Wallemia ichthyophaga.</title>
        <authorList>
            <person name="Gostincar C."/>
        </authorList>
    </citation>
    <scope>NUCLEOTIDE SEQUENCE [LARGE SCALE GENOMIC DNA]</scope>
    <source>
        <strain evidence="7 8">EXF-8621</strain>
    </source>
</reference>
<dbReference type="InterPro" id="IPR050307">
    <property type="entry name" value="Sterol_Desaturase_Related"/>
</dbReference>
<evidence type="ECO:0000256" key="4">
    <source>
        <dbReference type="ARBA" id="ARBA00023136"/>
    </source>
</evidence>
<dbReference type="EMBL" id="SPOF01000014">
    <property type="protein sequence ID" value="TIB13494.1"/>
    <property type="molecule type" value="Genomic_DNA"/>
</dbReference>
<evidence type="ECO:0000256" key="5">
    <source>
        <dbReference type="SAM" id="MobiDB-lite"/>
    </source>
</evidence>
<comment type="caution">
    <text evidence="7">The sequence shown here is derived from an EMBL/GenBank/DDBJ whole genome shotgun (WGS) entry which is preliminary data.</text>
</comment>
<dbReference type="GO" id="GO:0005506">
    <property type="term" value="F:iron ion binding"/>
    <property type="evidence" value="ECO:0007669"/>
    <property type="project" value="InterPro"/>
</dbReference>
<feature type="compositionally biased region" description="Basic and acidic residues" evidence="5">
    <location>
        <begin position="810"/>
        <end position="826"/>
    </location>
</feature>
<feature type="compositionally biased region" description="Polar residues" evidence="5">
    <location>
        <begin position="1900"/>
        <end position="1917"/>
    </location>
</feature>
<dbReference type="Proteomes" id="UP000306954">
    <property type="component" value="Unassembled WGS sequence"/>
</dbReference>
<feature type="compositionally biased region" description="Polar residues" evidence="5">
    <location>
        <begin position="657"/>
        <end position="680"/>
    </location>
</feature>
<feature type="region of interest" description="Disordered" evidence="5">
    <location>
        <begin position="1518"/>
        <end position="1562"/>
    </location>
</feature>
<sequence>MEALQSISSGFNAFNASSLIPQAEVQGEDLYTGYDLSQHNLLERAWASWYIWWGNPVIATGVMSFLMHEVIYFGRSIPWIIIDHIPYFRKWKLQPHKVPSDWDQWRCTYLVLLQHFTIELPQIWGFHPLAEFFGMQTYQLPFPSLWTMAKQIAIFFVFEDTWHFVFHRALHWGPLYKRIHKQHHEFSAPFGLAAEYAHPVEVGLTGFGTVGAPILYAAFIGEIHIVAVYVWIACRLFQAIDSHSGYHFPWSLCNFLPIWAGAEHHDYHHEKFTECYASSFRHWDWLFGTDKKYHAYRAKQAAAKRDKKAHVSCSPTIMSLAANRTRRKTAATELPTERNGDIGATPTSTKKPKDKQRRAKAKRISMHDVDLSGFASSSPAPTQLRKSIVEQRVPISTLAQRAKILKTLSQDVLSQVLDPITGTNDISVLKTWHTYQTFKHNTFTENNFISVSQVLSGQRPSSDTARAITQGVRMSNITTFAAIVQQQQTTIETGGAISPAVDLKEAWAAFLGHVVPTDSKLRKIHMDYQIDLATQVYNINQLKVQHMQRIRPVSAMVQTEAVKEAVHELFNWKGTVWNNRVDASRLSTQLQAHFEKLAKERMMVLRIPVDRLDHEFPYEKFKGSVMNFAQQVWDDIYNDANHTTDRTIFEDDRSTGLGRSSQQNLSQVQQKTPKQSQMQTPRRKTTLQKTPQTGTRKSPRQITQQLEQSPQQIQQQRQFSPQQFQQTLQQTSLSNLQTPDTPPMPQLSPTHVDRSLQQEIDLINLDVDKHTDTVNDSIFGEHFDQTISSFSNIFDEPPQGESTLYLQSTPERRRQQGSVRLEDRSRSPISGRDIDLDQLLNHQHHISSDAFINASNVFTQSEASANANANANVNTSQETAHRHLKSARDSVVRSMADHIPPSSQDQQGMRSSLLPPSNQKEKEKEIGLRVSLQNESATDFNGVALSFRRRSPVVEAREQASADVPMNIDNGTPTDESLRLREGATEKHEETNRLRQEAESIRLKEEEANRLRQEAKAKEQQEAEARKQQEDEAVRHRQEAEARRLQEEDDTRKKLNEEEENRKRLEEESDKRRLDEETNIRLEDEHRRKFEAENRERQEDQTRKRQKEAEQQHLTNERAEAAAEKERQSLASDSALEVERLHREEQARNMLLAQKSQSDRIPSASTPSEGPERLSQQISEQIPQSPRQTSEELHQGISQQLYQTMSHDPQSAWISNYSAPLEVIEEPQQQSSQHPTQQTSQEPDEQLYQQLDQQLSHQMSDQLSSVQPFQQPTQSTEPTQRSPRSPQTQPTQQFQPSPQNKPVQQTPQTQQSPSTSSTHPYNTAQPVKANSTSVDVNEEETVDNNVKEIMKEPFVAQPQRRVEDDLLNHLDLLPDHSDNDKVDDANDVDSDNRSFSRQESVISWAGDDEEQVNSRRSADGGSRIIHRKGVRVSREVESHRRTIRENRQKAFDSDDSDEDGPPGNQQSLVPPHPLDVDMGDQDEDDLELMSSQLETKVLEIPSSMIEINKDVIVLSSDDEDENEGNQGGSKMPPQTVNPRTRTSASSHSGTPPPNQPSQQRNSSLFDSNQFQQIHISLPLTHLTPPPTPHIPRSRSSGPTANRVYDTINRERFRRTDDNGYYQDENQIGEERVESDKLSQSDDEWNMDDEVPEKRLRMSNKARNLRRSNLGMIDEAKRMQNKRHRHHLRQAKPRDLLPNGRRIKRKTRPYEEELIIRYMVNRYRLERWKFNNNTAEYADVDKSQFRYVTVPYKCYAQMVIDHGYRGNFSQTLSERNNIDIKDIVRKYNERHLRNGRKLHPALRKTTGTYKANSDTDFLQDTDLEDEREKDFVSERQLAQDVIDLYPQVIDEGLNIPDRDAENTSAVVSPRLSGKRQRKGKSQNPSNVKRRRLSESGAAANTLHTTNPVQLDGQNKPSQAVQPEQLNQLEHPFFYDKNAFGYETEVPQSEDGEVDDGNMDRIERDGEEREDNDDQLHAASENGIQRLAASDANEYGQDENEIGQNIERGMLEENEIHRVPAADASQLEATDQLQLERANKDVEW</sequence>
<feature type="compositionally biased region" description="Polar residues" evidence="5">
    <location>
        <begin position="687"/>
        <end position="696"/>
    </location>
</feature>
<feature type="region of interest" description="Disordered" evidence="5">
    <location>
        <begin position="810"/>
        <end position="830"/>
    </location>
</feature>
<feature type="compositionally biased region" description="Polar residues" evidence="5">
    <location>
        <begin position="1532"/>
        <end position="1549"/>
    </location>
</feature>
<feature type="region of interest" description="Disordered" evidence="5">
    <location>
        <begin position="651"/>
        <end position="729"/>
    </location>
</feature>
<dbReference type="InterPro" id="IPR006694">
    <property type="entry name" value="Fatty_acid_hydroxylase"/>
</dbReference>
<feature type="compositionally biased region" description="Low complexity" evidence="5">
    <location>
        <begin position="1226"/>
        <end position="1265"/>
    </location>
</feature>
<feature type="region of interest" description="Disordered" evidence="5">
    <location>
        <begin position="1006"/>
        <end position="1481"/>
    </location>
</feature>
<feature type="compositionally biased region" description="Basic and acidic residues" evidence="5">
    <location>
        <begin position="1360"/>
        <end position="1396"/>
    </location>
</feature>
<keyword evidence="4" id="KW-0472">Membrane</keyword>
<evidence type="ECO:0000256" key="2">
    <source>
        <dbReference type="ARBA" id="ARBA00022692"/>
    </source>
</evidence>
<feature type="compositionally biased region" description="Basic and acidic residues" evidence="5">
    <location>
        <begin position="2007"/>
        <end position="2018"/>
    </location>
</feature>
<evidence type="ECO:0000256" key="3">
    <source>
        <dbReference type="ARBA" id="ARBA00022989"/>
    </source>
</evidence>
<feature type="region of interest" description="Disordered" evidence="5">
    <location>
        <begin position="1853"/>
        <end position="1917"/>
    </location>
</feature>
<dbReference type="GO" id="GO:0016491">
    <property type="term" value="F:oxidoreductase activity"/>
    <property type="evidence" value="ECO:0007669"/>
    <property type="project" value="InterPro"/>
</dbReference>
<protein>
    <recommendedName>
        <fullName evidence="6">Fatty acid hydroxylase domain-containing protein</fullName>
    </recommendedName>
</protein>
<feature type="compositionally biased region" description="Basic and acidic residues" evidence="5">
    <location>
        <begin position="1628"/>
        <end position="1639"/>
    </location>
</feature>
<evidence type="ECO:0000256" key="1">
    <source>
        <dbReference type="ARBA" id="ARBA00004370"/>
    </source>
</evidence>
<feature type="compositionally biased region" description="Basic and acidic residues" evidence="5">
    <location>
        <begin position="1006"/>
        <end position="1128"/>
    </location>
</feature>
<dbReference type="GO" id="GO:0016020">
    <property type="term" value="C:membrane"/>
    <property type="evidence" value="ECO:0007669"/>
    <property type="project" value="UniProtKB-SubCell"/>
</dbReference>
<evidence type="ECO:0000259" key="6">
    <source>
        <dbReference type="Pfam" id="PF04116"/>
    </source>
</evidence>
<feature type="compositionally biased region" description="Polar residues" evidence="5">
    <location>
        <begin position="1266"/>
        <end position="1277"/>
    </location>
</feature>
<feature type="compositionally biased region" description="Polar residues" evidence="5">
    <location>
        <begin position="1319"/>
        <end position="1335"/>
    </location>
</feature>
<accession>A0A4T0I870</accession>
<dbReference type="PANTHER" id="PTHR11863">
    <property type="entry name" value="STEROL DESATURASE"/>
    <property type="match status" value="1"/>
</dbReference>
<feature type="compositionally biased region" description="Low complexity" evidence="5">
    <location>
        <begin position="1278"/>
        <end position="1318"/>
    </location>
</feature>
<feature type="compositionally biased region" description="Polar residues" evidence="5">
    <location>
        <begin position="1196"/>
        <end position="1218"/>
    </location>
</feature>
<feature type="compositionally biased region" description="Polar residues" evidence="5">
    <location>
        <begin position="1154"/>
        <end position="1168"/>
    </location>
</feature>
<feature type="compositionally biased region" description="Low complexity" evidence="5">
    <location>
        <begin position="1175"/>
        <end position="1188"/>
    </location>
</feature>
<feature type="region of interest" description="Disordered" evidence="5">
    <location>
        <begin position="956"/>
        <end position="977"/>
    </location>
</feature>